<evidence type="ECO:0000313" key="1">
    <source>
        <dbReference type="EMBL" id="KAJ7776592.1"/>
    </source>
</evidence>
<dbReference type="EMBL" id="JARJLG010000012">
    <property type="protein sequence ID" value="KAJ7776592.1"/>
    <property type="molecule type" value="Genomic_DNA"/>
</dbReference>
<gene>
    <name evidence="1" type="ORF">DFH07DRAFT_766785</name>
</gene>
<organism evidence="1 2">
    <name type="scientific">Mycena maculata</name>
    <dbReference type="NCBI Taxonomy" id="230809"/>
    <lineage>
        <taxon>Eukaryota</taxon>
        <taxon>Fungi</taxon>
        <taxon>Dikarya</taxon>
        <taxon>Basidiomycota</taxon>
        <taxon>Agaricomycotina</taxon>
        <taxon>Agaricomycetes</taxon>
        <taxon>Agaricomycetidae</taxon>
        <taxon>Agaricales</taxon>
        <taxon>Marasmiineae</taxon>
        <taxon>Mycenaceae</taxon>
        <taxon>Mycena</taxon>
    </lineage>
</organism>
<sequence>MDGENGGWSQCKCRLRRSSAEIPGNYWGCLGDESSTGESIRLGCSIELGKLCGDVALDFTAQISGTGPESDEGSGSWINILLSDASETWGVIDSEVSGRQTQEQSAASSASSEASWLCMVNIGTGTERFEATVRERENVGLDWSRHGNGRAVEDRCESNQILDVPRPNARTKVGACDVMRNEHPVRKDDLSFCVTFASASANVCSNERATCYEVCGLAAIQTYGGTGRCGGESEHGTADFDDIGQKSCLTVLRSAATDGSADAGTTVGMVLELSGDTDGNEEGSVVDAVWMSTKSTASRMSSSKYESSGWSENSGMISQRSWSSMLRKRVAWNFFSNGAAILEHKTRNRGGQNICGGGGGSADQIYALWNRSKRASREAAVV</sequence>
<evidence type="ECO:0000313" key="2">
    <source>
        <dbReference type="Proteomes" id="UP001215280"/>
    </source>
</evidence>
<dbReference type="Proteomes" id="UP001215280">
    <property type="component" value="Unassembled WGS sequence"/>
</dbReference>
<name>A0AAD7K1Z7_9AGAR</name>
<proteinExistence type="predicted"/>
<dbReference type="AlphaFoldDB" id="A0AAD7K1Z7"/>
<accession>A0AAD7K1Z7</accession>
<reference evidence="1" key="1">
    <citation type="submission" date="2023-03" db="EMBL/GenBank/DDBJ databases">
        <title>Massive genome expansion in bonnet fungi (Mycena s.s.) driven by repeated elements and novel gene families across ecological guilds.</title>
        <authorList>
            <consortium name="Lawrence Berkeley National Laboratory"/>
            <person name="Harder C.B."/>
            <person name="Miyauchi S."/>
            <person name="Viragh M."/>
            <person name="Kuo A."/>
            <person name="Thoen E."/>
            <person name="Andreopoulos B."/>
            <person name="Lu D."/>
            <person name="Skrede I."/>
            <person name="Drula E."/>
            <person name="Henrissat B."/>
            <person name="Morin E."/>
            <person name="Kohler A."/>
            <person name="Barry K."/>
            <person name="LaButti K."/>
            <person name="Morin E."/>
            <person name="Salamov A."/>
            <person name="Lipzen A."/>
            <person name="Mereny Z."/>
            <person name="Hegedus B."/>
            <person name="Baldrian P."/>
            <person name="Stursova M."/>
            <person name="Weitz H."/>
            <person name="Taylor A."/>
            <person name="Grigoriev I.V."/>
            <person name="Nagy L.G."/>
            <person name="Martin F."/>
            <person name="Kauserud H."/>
        </authorList>
    </citation>
    <scope>NUCLEOTIDE SEQUENCE</scope>
    <source>
        <strain evidence="1">CBHHK188m</strain>
    </source>
</reference>
<protein>
    <submittedName>
        <fullName evidence="1">Uncharacterized protein</fullName>
    </submittedName>
</protein>
<keyword evidence="2" id="KW-1185">Reference proteome</keyword>
<comment type="caution">
    <text evidence="1">The sequence shown here is derived from an EMBL/GenBank/DDBJ whole genome shotgun (WGS) entry which is preliminary data.</text>
</comment>